<sequence length="255" mass="29001" precursor="true">MRTTFKHIAFPREHGSWALTFEPLILALTVGFSSAGLLLFFGAAFAFLAHQPARVLISDKERPPLAWIMFFAYGLVALVFAIFYLQQADLNQPLPALIAVGLMVLYLVAEYFDLHRALLTEMMGSVAMGLIALSIVLADAWPWNKAWPFLILLYLRSLSTTLYVHFRLKLDRKKQRSILWPEIWQILTLLIAIVLRFNEAIPFLAFLSVVILSIRGIYGLSPWRNPMTVKQIGLAEFFFGLVFLILSAVGYFSWT</sequence>
<evidence type="ECO:0000313" key="4">
    <source>
        <dbReference type="Proteomes" id="UP000004671"/>
    </source>
</evidence>
<dbReference type="EMBL" id="CM001402">
    <property type="protein sequence ID" value="EHO43204.1"/>
    <property type="molecule type" value="Genomic_DNA"/>
</dbReference>
<evidence type="ECO:0000313" key="2">
    <source>
        <dbReference type="EMBL" id="APF19299.1"/>
    </source>
</evidence>
<keyword evidence="4" id="KW-1185">Reference proteome</keyword>
<protein>
    <submittedName>
        <fullName evidence="2">YwiC-like protein</fullName>
    </submittedName>
</protein>
<feature type="transmembrane region" description="Helical" evidence="1">
    <location>
        <begin position="24"/>
        <end position="49"/>
    </location>
</feature>
<evidence type="ECO:0000256" key="1">
    <source>
        <dbReference type="SAM" id="Phobius"/>
    </source>
</evidence>
<dbReference type="HOGENOM" id="CLU_064739_0_0_0"/>
<name>H1XYD7_CALAY</name>
<reference evidence="3 4" key="1">
    <citation type="submission" date="2011-09" db="EMBL/GenBank/DDBJ databases">
        <title>The permanent draft genome of Caldithrix abyssi DSM 13497.</title>
        <authorList>
            <consortium name="US DOE Joint Genome Institute (JGI-PGF)"/>
            <person name="Lucas S."/>
            <person name="Han J."/>
            <person name="Lapidus A."/>
            <person name="Bruce D."/>
            <person name="Goodwin L."/>
            <person name="Pitluck S."/>
            <person name="Peters L."/>
            <person name="Kyrpides N."/>
            <person name="Mavromatis K."/>
            <person name="Ivanova N."/>
            <person name="Mikhailova N."/>
            <person name="Chertkov O."/>
            <person name="Detter J.C."/>
            <person name="Tapia R."/>
            <person name="Han C."/>
            <person name="Land M."/>
            <person name="Hauser L."/>
            <person name="Markowitz V."/>
            <person name="Cheng J.-F."/>
            <person name="Hugenholtz P."/>
            <person name="Woyke T."/>
            <person name="Wu D."/>
            <person name="Spring S."/>
            <person name="Brambilla E."/>
            <person name="Klenk H.-P."/>
            <person name="Eisen J.A."/>
        </authorList>
    </citation>
    <scope>NUCLEOTIDE SEQUENCE [LARGE SCALE GENOMIC DNA]</scope>
    <source>
        <strain evidence="3 4">DSM 13497</strain>
    </source>
</reference>
<keyword evidence="1" id="KW-1133">Transmembrane helix</keyword>
<dbReference type="Pfam" id="PF14256">
    <property type="entry name" value="YwiC"/>
    <property type="match status" value="1"/>
</dbReference>
<feature type="transmembrane region" description="Helical" evidence="1">
    <location>
        <begin position="124"/>
        <end position="141"/>
    </location>
</feature>
<accession>H1XYD7</accession>
<gene>
    <name evidence="2" type="ORF">Cabys_2550</name>
    <name evidence="3" type="ORF">Calab_3606</name>
</gene>
<evidence type="ECO:0000313" key="5">
    <source>
        <dbReference type="Proteomes" id="UP000183868"/>
    </source>
</evidence>
<dbReference type="EMBL" id="CP018099">
    <property type="protein sequence ID" value="APF19299.1"/>
    <property type="molecule type" value="Genomic_DNA"/>
</dbReference>
<dbReference type="AlphaFoldDB" id="H1XYD7"/>
<evidence type="ECO:0000313" key="3">
    <source>
        <dbReference type="EMBL" id="EHO43204.1"/>
    </source>
</evidence>
<feature type="transmembrane region" description="Helical" evidence="1">
    <location>
        <begin position="65"/>
        <end position="86"/>
    </location>
</feature>
<feature type="transmembrane region" description="Helical" evidence="1">
    <location>
        <begin position="92"/>
        <end position="112"/>
    </location>
</feature>
<dbReference type="InParanoid" id="H1XYD7"/>
<dbReference type="RefSeq" id="WP_006930747.1">
    <property type="nucleotide sequence ID" value="NZ_CM001402.1"/>
</dbReference>
<feature type="transmembrane region" description="Helical" evidence="1">
    <location>
        <begin position="232"/>
        <end position="254"/>
    </location>
</feature>
<proteinExistence type="predicted"/>
<dbReference type="KEGG" id="caby:Cabys_2550"/>
<keyword evidence="1" id="KW-0472">Membrane</keyword>
<dbReference type="PaxDb" id="880073-Calab_3606"/>
<dbReference type="Proteomes" id="UP000183868">
    <property type="component" value="Chromosome"/>
</dbReference>
<feature type="transmembrane region" description="Helical" evidence="1">
    <location>
        <begin position="201"/>
        <end position="220"/>
    </location>
</feature>
<dbReference type="Proteomes" id="UP000004671">
    <property type="component" value="Chromosome"/>
</dbReference>
<dbReference type="OrthoDB" id="31793at2"/>
<organism evidence="3 4">
    <name type="scientific">Caldithrix abyssi DSM 13497</name>
    <dbReference type="NCBI Taxonomy" id="880073"/>
    <lineage>
        <taxon>Bacteria</taxon>
        <taxon>Pseudomonadati</taxon>
        <taxon>Calditrichota</taxon>
        <taxon>Calditrichia</taxon>
        <taxon>Calditrichales</taxon>
        <taxon>Calditrichaceae</taxon>
        <taxon>Caldithrix</taxon>
    </lineage>
</organism>
<reference evidence="2 5" key="2">
    <citation type="submission" date="2016-11" db="EMBL/GenBank/DDBJ databases">
        <title>Genomic analysis of Caldithrix abyssi and proposal of a novel bacterial phylum Caldithrichaeota.</title>
        <authorList>
            <person name="Kublanov I."/>
            <person name="Sigalova O."/>
            <person name="Gavrilov S."/>
            <person name="Lebedinsky A."/>
            <person name="Ivanova N."/>
            <person name="Daum C."/>
            <person name="Reddy T."/>
            <person name="Klenk H.P."/>
            <person name="Goker M."/>
            <person name="Reva O."/>
            <person name="Miroshnichenko M."/>
            <person name="Kyprides N."/>
            <person name="Woyke T."/>
            <person name="Gelfand M."/>
        </authorList>
    </citation>
    <scope>NUCLEOTIDE SEQUENCE [LARGE SCALE GENOMIC DNA]</scope>
    <source>
        <strain evidence="2 5">LF13</strain>
    </source>
</reference>
<keyword evidence="1" id="KW-0812">Transmembrane</keyword>
<feature type="transmembrane region" description="Helical" evidence="1">
    <location>
        <begin position="147"/>
        <end position="166"/>
    </location>
</feature>
<feature type="transmembrane region" description="Helical" evidence="1">
    <location>
        <begin position="178"/>
        <end position="195"/>
    </location>
</feature>
<dbReference type="InterPro" id="IPR025576">
    <property type="entry name" value="YwiC"/>
</dbReference>